<reference evidence="1 2" key="1">
    <citation type="journal article" date="2015" name="Genome Announc.">
        <title>Expanding the biotechnology potential of lactobacilli through comparative genomics of 213 strains and associated genera.</title>
        <authorList>
            <person name="Sun Z."/>
            <person name="Harris H.M."/>
            <person name="McCann A."/>
            <person name="Guo C."/>
            <person name="Argimon S."/>
            <person name="Zhang W."/>
            <person name="Yang X."/>
            <person name="Jeffery I.B."/>
            <person name="Cooney J.C."/>
            <person name="Kagawa T.F."/>
            <person name="Liu W."/>
            <person name="Song Y."/>
            <person name="Salvetti E."/>
            <person name="Wrobel A."/>
            <person name="Rasinkangas P."/>
            <person name="Parkhill J."/>
            <person name="Rea M.C."/>
            <person name="O'Sullivan O."/>
            <person name="Ritari J."/>
            <person name="Douillard F.P."/>
            <person name="Paul Ross R."/>
            <person name="Yang R."/>
            <person name="Briner A.E."/>
            <person name="Felis G.E."/>
            <person name="de Vos W.M."/>
            <person name="Barrangou R."/>
            <person name="Klaenhammer T.R."/>
            <person name="Caufield P.W."/>
            <person name="Cui Y."/>
            <person name="Zhang H."/>
            <person name="O'Toole P.W."/>
        </authorList>
    </citation>
    <scope>NUCLEOTIDE SEQUENCE [LARGE SCALE GENOMIC DNA]</scope>
    <source>
        <strain evidence="1 2">DSM 15638</strain>
    </source>
</reference>
<accession>A0A0R1HR98</accession>
<evidence type="ECO:0000313" key="1">
    <source>
        <dbReference type="EMBL" id="KRK46244.1"/>
    </source>
</evidence>
<name>A0A0R1HR98_9LACO</name>
<dbReference type="GO" id="GO:0005829">
    <property type="term" value="C:cytosol"/>
    <property type="evidence" value="ECO:0007669"/>
    <property type="project" value="TreeGrafter"/>
</dbReference>
<dbReference type="PANTHER" id="PTHR43235">
    <property type="entry name" value="GLUTAMINE AMIDOTRANSFERASE PB2B2.05-RELATED"/>
    <property type="match status" value="1"/>
</dbReference>
<dbReference type="SUPFAM" id="SSF52317">
    <property type="entry name" value="Class I glutamine amidotransferase-like"/>
    <property type="match status" value="1"/>
</dbReference>
<dbReference type="InterPro" id="IPR044668">
    <property type="entry name" value="PuuD-like"/>
</dbReference>
<dbReference type="PATRIC" id="fig|1423719.4.peg.757"/>
<dbReference type="Pfam" id="PF07722">
    <property type="entry name" value="Peptidase_C26"/>
    <property type="match status" value="1"/>
</dbReference>
<dbReference type="InterPro" id="IPR029062">
    <property type="entry name" value="Class_I_gatase-like"/>
</dbReference>
<dbReference type="InterPro" id="IPR011697">
    <property type="entry name" value="Peptidase_C26"/>
</dbReference>
<dbReference type="AlphaFoldDB" id="A0A0R1HR98"/>
<keyword evidence="1" id="KW-0808">Transferase</keyword>
<dbReference type="GO" id="GO:0006598">
    <property type="term" value="P:polyamine catabolic process"/>
    <property type="evidence" value="ECO:0007669"/>
    <property type="project" value="TreeGrafter"/>
</dbReference>
<dbReference type="STRING" id="1423719.FC66_GL000746"/>
<organism evidence="1 2">
    <name type="scientific">Dellaglioa algida DSM 15638</name>
    <dbReference type="NCBI Taxonomy" id="1423719"/>
    <lineage>
        <taxon>Bacteria</taxon>
        <taxon>Bacillati</taxon>
        <taxon>Bacillota</taxon>
        <taxon>Bacilli</taxon>
        <taxon>Lactobacillales</taxon>
        <taxon>Lactobacillaceae</taxon>
        <taxon>Dellaglioa</taxon>
    </lineage>
</organism>
<evidence type="ECO:0000313" key="2">
    <source>
        <dbReference type="Proteomes" id="UP000051450"/>
    </source>
</evidence>
<sequence length="238" mass="26703">MKPIIGIVGNPNRNPIEGLHMDEITYTPQGYIDAIFKVGGLPLIIPTNLDDASKYLDLVDGLLLTGGQDISPELYGQEPHPKLQELNPPRDEMEMALIKDANSRNMPILGICRGLQILNVAFGGTLYQDLSEYPDWKVRHLQDPTLPEYATHSISIEPNSYLSEVYGQNYRVNTYHHQAINQLGDSLVAIAESPDGLVEGLVSDDNRILAVQWHPEMSFTRNQSDLAIFKWLINKIEK</sequence>
<proteinExistence type="predicted"/>
<dbReference type="CDD" id="cd01745">
    <property type="entry name" value="GATase1_2"/>
    <property type="match status" value="1"/>
</dbReference>
<protein>
    <submittedName>
        <fullName evidence="1">Glutamine amidotransferase, class I</fullName>
    </submittedName>
</protein>
<keyword evidence="2" id="KW-1185">Reference proteome</keyword>
<dbReference type="GO" id="GO:0016740">
    <property type="term" value="F:transferase activity"/>
    <property type="evidence" value="ECO:0007669"/>
    <property type="project" value="UniProtKB-KW"/>
</dbReference>
<dbReference type="PROSITE" id="PS51273">
    <property type="entry name" value="GATASE_TYPE_1"/>
    <property type="match status" value="1"/>
</dbReference>
<dbReference type="GO" id="GO:0033969">
    <property type="term" value="F:gamma-glutamyl-gamma-aminobutyrate hydrolase activity"/>
    <property type="evidence" value="ECO:0007669"/>
    <property type="project" value="TreeGrafter"/>
</dbReference>
<comment type="caution">
    <text evidence="1">The sequence shown here is derived from an EMBL/GenBank/DDBJ whole genome shotgun (WGS) entry which is preliminary data.</text>
</comment>
<dbReference type="RefSeq" id="WP_057973818.1">
    <property type="nucleotide sequence ID" value="NZ_AZDI01000002.1"/>
</dbReference>
<dbReference type="FunFam" id="3.40.50.880:FF:000030">
    <property type="entry name" value="Gamma-glutamyl-gamma-aminobutyrate hydrolase PuuD"/>
    <property type="match status" value="1"/>
</dbReference>
<dbReference type="EMBL" id="AZDI01000002">
    <property type="protein sequence ID" value="KRK46244.1"/>
    <property type="molecule type" value="Genomic_DNA"/>
</dbReference>
<gene>
    <name evidence="1" type="ORF">FC66_GL000746</name>
</gene>
<dbReference type="Gene3D" id="3.40.50.880">
    <property type="match status" value="1"/>
</dbReference>
<keyword evidence="1" id="KW-0315">Glutamine amidotransferase</keyword>
<dbReference type="PANTHER" id="PTHR43235:SF1">
    <property type="entry name" value="GLUTAMINE AMIDOTRANSFERASE PB2B2.05-RELATED"/>
    <property type="match status" value="1"/>
</dbReference>
<dbReference type="Proteomes" id="UP000051450">
    <property type="component" value="Unassembled WGS sequence"/>
</dbReference>
<dbReference type="OrthoDB" id="9813383at2"/>